<proteinExistence type="predicted"/>
<name>A0A2N0VK31_9BACT</name>
<dbReference type="EMBL" id="PISP01000001">
    <property type="protein sequence ID" value="PKD44514.1"/>
    <property type="molecule type" value="Genomic_DNA"/>
</dbReference>
<reference evidence="1 2" key="1">
    <citation type="submission" date="2017-11" db="EMBL/GenBank/DDBJ databases">
        <title>Rhodohalobacter 15182 sp. nov., isolated from a salt lake.</title>
        <authorList>
            <person name="Han S."/>
        </authorList>
    </citation>
    <scope>NUCLEOTIDE SEQUENCE [LARGE SCALE GENOMIC DNA]</scope>
    <source>
        <strain evidence="1 2">15182</strain>
    </source>
</reference>
<dbReference type="OrthoDB" id="1525235at2"/>
<protein>
    <submittedName>
        <fullName evidence="1">Uncharacterized protein</fullName>
    </submittedName>
</protein>
<gene>
    <name evidence="1" type="ORF">CWD77_03345</name>
</gene>
<dbReference type="Proteomes" id="UP000233398">
    <property type="component" value="Unassembled WGS sequence"/>
</dbReference>
<sequence>MLSKPEQSTILTEFILDFSDNSLSRAELSSFKELMDRSEIVRREAIGSKRIRMALGSMPKVSTSDRFDQKMASRFAIELQKEAKEQNAKRIGETKLTAI</sequence>
<dbReference type="AlphaFoldDB" id="A0A2N0VK31"/>
<dbReference type="RefSeq" id="WP_101071805.1">
    <property type="nucleotide sequence ID" value="NZ_PISP01000001.1"/>
</dbReference>
<organism evidence="1 2">
    <name type="scientific">Rhodohalobacter barkolensis</name>
    <dbReference type="NCBI Taxonomy" id="2053187"/>
    <lineage>
        <taxon>Bacteria</taxon>
        <taxon>Pseudomonadati</taxon>
        <taxon>Balneolota</taxon>
        <taxon>Balneolia</taxon>
        <taxon>Balneolales</taxon>
        <taxon>Balneolaceae</taxon>
        <taxon>Rhodohalobacter</taxon>
    </lineage>
</organism>
<accession>A0A2N0VK31</accession>
<evidence type="ECO:0000313" key="1">
    <source>
        <dbReference type="EMBL" id="PKD44514.1"/>
    </source>
</evidence>
<keyword evidence="2" id="KW-1185">Reference proteome</keyword>
<comment type="caution">
    <text evidence="1">The sequence shown here is derived from an EMBL/GenBank/DDBJ whole genome shotgun (WGS) entry which is preliminary data.</text>
</comment>
<evidence type="ECO:0000313" key="2">
    <source>
        <dbReference type="Proteomes" id="UP000233398"/>
    </source>
</evidence>